<dbReference type="Proteomes" id="UP001595526">
    <property type="component" value="Unassembled WGS sequence"/>
</dbReference>
<protein>
    <submittedName>
        <fullName evidence="1">Uncharacterized protein</fullName>
    </submittedName>
</protein>
<accession>A0ABV7JIS3</accession>
<name>A0ABV7JIS3_9SPHI</name>
<proteinExistence type="predicted"/>
<evidence type="ECO:0000313" key="2">
    <source>
        <dbReference type="Proteomes" id="UP001595526"/>
    </source>
</evidence>
<dbReference type="RefSeq" id="WP_379019781.1">
    <property type="nucleotide sequence ID" value="NZ_JBHRTA010000009.1"/>
</dbReference>
<dbReference type="EMBL" id="JBHRTA010000009">
    <property type="protein sequence ID" value="MFC3196754.1"/>
    <property type="molecule type" value="Genomic_DNA"/>
</dbReference>
<keyword evidence="2" id="KW-1185">Reference proteome</keyword>
<sequence length="72" mass="8151">MEQITILVLTTSVNSEVEIARLKPTLDQMGRWSFDLEDEDRILRLETTWPATNVTKALGQLGVCCRLLPFSS</sequence>
<organism evidence="1 2">
    <name type="scientific">Parapedobacter deserti</name>
    <dbReference type="NCBI Taxonomy" id="1912957"/>
    <lineage>
        <taxon>Bacteria</taxon>
        <taxon>Pseudomonadati</taxon>
        <taxon>Bacteroidota</taxon>
        <taxon>Sphingobacteriia</taxon>
        <taxon>Sphingobacteriales</taxon>
        <taxon>Sphingobacteriaceae</taxon>
        <taxon>Parapedobacter</taxon>
    </lineage>
</organism>
<gene>
    <name evidence="1" type="ORF">ACFOET_03925</name>
</gene>
<comment type="caution">
    <text evidence="1">The sequence shown here is derived from an EMBL/GenBank/DDBJ whole genome shotgun (WGS) entry which is preliminary data.</text>
</comment>
<reference evidence="2" key="1">
    <citation type="journal article" date="2019" name="Int. J. Syst. Evol. Microbiol.">
        <title>The Global Catalogue of Microorganisms (GCM) 10K type strain sequencing project: providing services to taxonomists for standard genome sequencing and annotation.</title>
        <authorList>
            <consortium name="The Broad Institute Genomics Platform"/>
            <consortium name="The Broad Institute Genome Sequencing Center for Infectious Disease"/>
            <person name="Wu L."/>
            <person name="Ma J."/>
        </authorList>
    </citation>
    <scope>NUCLEOTIDE SEQUENCE [LARGE SCALE GENOMIC DNA]</scope>
    <source>
        <strain evidence="2">KCTC 52416</strain>
    </source>
</reference>
<evidence type="ECO:0000313" key="1">
    <source>
        <dbReference type="EMBL" id="MFC3196754.1"/>
    </source>
</evidence>